<reference evidence="4" key="1">
    <citation type="submission" date="2016-06" db="UniProtKB">
        <authorList>
            <consortium name="WormBaseParasite"/>
        </authorList>
    </citation>
    <scope>IDENTIFICATION</scope>
</reference>
<proteinExistence type="predicted"/>
<dbReference type="OrthoDB" id="1700726at2759"/>
<dbReference type="Proteomes" id="UP000270296">
    <property type="component" value="Unassembled WGS sequence"/>
</dbReference>
<keyword evidence="1" id="KW-0436">Ligase</keyword>
<dbReference type="PANTHER" id="PTHR43272">
    <property type="entry name" value="LONG-CHAIN-FATTY-ACID--COA LIGASE"/>
    <property type="match status" value="1"/>
</dbReference>
<evidence type="ECO:0000313" key="4">
    <source>
        <dbReference type="WBParaSite" id="SBAD_0001176101-mRNA-1"/>
    </source>
</evidence>
<dbReference type="WBParaSite" id="SBAD_0001176101-mRNA-1">
    <property type="protein sequence ID" value="SBAD_0001176101-mRNA-1"/>
    <property type="gene ID" value="SBAD_0001176101"/>
</dbReference>
<dbReference type="GO" id="GO:0004467">
    <property type="term" value="F:long-chain fatty acid-CoA ligase activity"/>
    <property type="evidence" value="ECO:0007669"/>
    <property type="project" value="TreeGrafter"/>
</dbReference>
<dbReference type="EMBL" id="UZAM01015534">
    <property type="protein sequence ID" value="VDP39513.1"/>
    <property type="molecule type" value="Genomic_DNA"/>
</dbReference>
<dbReference type="AlphaFoldDB" id="A0A183J677"/>
<dbReference type="SUPFAM" id="SSF56801">
    <property type="entry name" value="Acetyl-CoA synthetase-like"/>
    <property type="match status" value="1"/>
</dbReference>
<evidence type="ECO:0000256" key="1">
    <source>
        <dbReference type="ARBA" id="ARBA00022598"/>
    </source>
</evidence>
<dbReference type="GO" id="GO:0016020">
    <property type="term" value="C:membrane"/>
    <property type="evidence" value="ECO:0007669"/>
    <property type="project" value="TreeGrafter"/>
</dbReference>
<sequence length="189" mass="21658">MDIDSVPSIAAATWHFEFIEENVFSDFCRCHTVHWRSPRRPEHRCRWVVKGEAKLSADLTEERIHGCAALKDRDVMETINGGVRTYLDVFRHGYNLSRNGYCIGSRPPNHIYKWLSYEEVYEVMQELGSGLVASGLEPGKRNGNNVRARRHLRLAVPLAADVMFRLDNNTTIGVYSQNRPEWLLLALSA</sequence>
<evidence type="ECO:0000313" key="3">
    <source>
        <dbReference type="Proteomes" id="UP000270296"/>
    </source>
</evidence>
<evidence type="ECO:0000313" key="2">
    <source>
        <dbReference type="EMBL" id="VDP39513.1"/>
    </source>
</evidence>
<reference evidence="2 3" key="2">
    <citation type="submission" date="2018-11" db="EMBL/GenBank/DDBJ databases">
        <authorList>
            <consortium name="Pathogen Informatics"/>
        </authorList>
    </citation>
    <scope>NUCLEOTIDE SEQUENCE [LARGE SCALE GENOMIC DNA]</scope>
</reference>
<dbReference type="GO" id="GO:0005783">
    <property type="term" value="C:endoplasmic reticulum"/>
    <property type="evidence" value="ECO:0007669"/>
    <property type="project" value="TreeGrafter"/>
</dbReference>
<organism evidence="4">
    <name type="scientific">Soboliphyme baturini</name>
    <dbReference type="NCBI Taxonomy" id="241478"/>
    <lineage>
        <taxon>Eukaryota</taxon>
        <taxon>Metazoa</taxon>
        <taxon>Ecdysozoa</taxon>
        <taxon>Nematoda</taxon>
        <taxon>Enoplea</taxon>
        <taxon>Dorylaimia</taxon>
        <taxon>Dioctophymatida</taxon>
        <taxon>Dioctophymatoidea</taxon>
        <taxon>Soboliphymatidae</taxon>
        <taxon>Soboliphyme</taxon>
    </lineage>
</organism>
<protein>
    <submittedName>
        <fullName evidence="4">Integrase catalytic domain-containing protein</fullName>
    </submittedName>
</protein>
<gene>
    <name evidence="2" type="ORF">SBAD_LOCUS11375</name>
</gene>
<keyword evidence="3" id="KW-1185">Reference proteome</keyword>
<accession>A0A183J677</accession>
<dbReference type="PANTHER" id="PTHR43272:SF107">
    <property type="entry name" value="LONG-CHAIN-FATTY-ACID--COA LIGASE 5"/>
    <property type="match status" value="1"/>
</dbReference>
<name>A0A183J677_9BILA</name>